<dbReference type="EMBL" id="CP058937">
    <property type="protein sequence ID" value="QLI72870.1"/>
    <property type="molecule type" value="Genomic_DNA"/>
</dbReference>
<evidence type="ECO:0000313" key="2">
    <source>
        <dbReference type="EMBL" id="QLI72870.1"/>
    </source>
</evidence>
<keyword evidence="3" id="KW-1185">Reference proteome</keyword>
<dbReference type="KEGG" id="mbrn:90968171"/>
<accession>A0A7D5V239</accession>
<organism evidence="2 3">
    <name type="scientific">Metarhizium brunneum</name>
    <dbReference type="NCBI Taxonomy" id="500148"/>
    <lineage>
        <taxon>Eukaryota</taxon>
        <taxon>Fungi</taxon>
        <taxon>Dikarya</taxon>
        <taxon>Ascomycota</taxon>
        <taxon>Pezizomycotina</taxon>
        <taxon>Sordariomycetes</taxon>
        <taxon>Hypocreomycetidae</taxon>
        <taxon>Hypocreales</taxon>
        <taxon>Clavicipitaceae</taxon>
        <taxon>Metarhizium</taxon>
    </lineage>
</organism>
<dbReference type="Proteomes" id="UP000510686">
    <property type="component" value="Chromosome 6"/>
</dbReference>
<gene>
    <name evidence="2" type="ORF">G6M90_00g098760</name>
</gene>
<reference evidence="2 3" key="1">
    <citation type="submission" date="2020-07" db="EMBL/GenBank/DDBJ databases">
        <title>Telomere length de novo assembly of all 7 chromosomes of the fungus, Metarhizium brunneum, using a novel assembly pipeline.</title>
        <authorList>
            <person name="Saud z."/>
            <person name="Kortsinoglou A."/>
            <person name="Kouvelis V.N."/>
            <person name="Butt T.M."/>
        </authorList>
    </citation>
    <scope>NUCLEOTIDE SEQUENCE [LARGE SCALE GENOMIC DNA]</scope>
    <source>
        <strain evidence="2 3">4556</strain>
    </source>
</reference>
<name>A0A7D5V239_9HYPO</name>
<dbReference type="AlphaFoldDB" id="A0A7D5V239"/>
<evidence type="ECO:0000256" key="1">
    <source>
        <dbReference type="SAM" id="MobiDB-lite"/>
    </source>
</evidence>
<evidence type="ECO:0000313" key="3">
    <source>
        <dbReference type="Proteomes" id="UP000510686"/>
    </source>
</evidence>
<dbReference type="GeneID" id="90968171"/>
<dbReference type="RefSeq" id="XP_065987564.1">
    <property type="nucleotide sequence ID" value="XM_066131550.1"/>
</dbReference>
<protein>
    <submittedName>
        <fullName evidence="2">Uncharacterized protein</fullName>
    </submittedName>
</protein>
<proteinExistence type="predicted"/>
<sequence length="56" mass="6418">MSSAHELSPIILSFLPRDAQRRTENEEEVRERCDRSTPDRTKATPDQVLSSHTDHA</sequence>
<feature type="region of interest" description="Disordered" evidence="1">
    <location>
        <begin position="1"/>
        <end position="56"/>
    </location>
</feature>
<feature type="compositionally biased region" description="Polar residues" evidence="1">
    <location>
        <begin position="47"/>
        <end position="56"/>
    </location>
</feature>
<feature type="compositionally biased region" description="Basic and acidic residues" evidence="1">
    <location>
        <begin position="18"/>
        <end position="43"/>
    </location>
</feature>